<feature type="signal peptide" evidence="1">
    <location>
        <begin position="1"/>
        <end position="23"/>
    </location>
</feature>
<evidence type="ECO:0000313" key="2">
    <source>
        <dbReference type="EMBL" id="JAE39671.1"/>
    </source>
</evidence>
<name>A0A0A9HXS8_ARUDO</name>
<proteinExistence type="predicted"/>
<sequence>MSQLARFLLDSLYFVILSLHIDCACWNMNSPNSASSQIKTNKNNEFLITRPKNMTQLTENTEC</sequence>
<protein>
    <submittedName>
        <fullName evidence="2">Uncharacterized protein</fullName>
    </submittedName>
</protein>
<dbReference type="AlphaFoldDB" id="A0A0A9HXS8"/>
<accession>A0A0A9HXS8</accession>
<reference evidence="2" key="2">
    <citation type="journal article" date="2015" name="Data Brief">
        <title>Shoot transcriptome of the giant reed, Arundo donax.</title>
        <authorList>
            <person name="Barrero R.A."/>
            <person name="Guerrero F.D."/>
            <person name="Moolhuijzen P."/>
            <person name="Goolsby J.A."/>
            <person name="Tidwell J."/>
            <person name="Bellgard S.E."/>
            <person name="Bellgard M.I."/>
        </authorList>
    </citation>
    <scope>NUCLEOTIDE SEQUENCE</scope>
    <source>
        <tissue evidence="2">Shoot tissue taken approximately 20 cm above the soil surface</tissue>
    </source>
</reference>
<reference evidence="2" key="1">
    <citation type="submission" date="2014-09" db="EMBL/GenBank/DDBJ databases">
        <authorList>
            <person name="Magalhaes I.L.F."/>
            <person name="Oliveira U."/>
            <person name="Santos F.R."/>
            <person name="Vidigal T.H.D.A."/>
            <person name="Brescovit A.D."/>
            <person name="Santos A.J."/>
        </authorList>
    </citation>
    <scope>NUCLEOTIDE SEQUENCE</scope>
    <source>
        <tissue evidence="2">Shoot tissue taken approximately 20 cm above the soil surface</tissue>
    </source>
</reference>
<dbReference type="EMBL" id="GBRH01158225">
    <property type="protein sequence ID" value="JAE39671.1"/>
    <property type="molecule type" value="Transcribed_RNA"/>
</dbReference>
<keyword evidence="1" id="KW-0732">Signal</keyword>
<organism evidence="2">
    <name type="scientific">Arundo donax</name>
    <name type="common">Giant reed</name>
    <name type="synonym">Donax arundinaceus</name>
    <dbReference type="NCBI Taxonomy" id="35708"/>
    <lineage>
        <taxon>Eukaryota</taxon>
        <taxon>Viridiplantae</taxon>
        <taxon>Streptophyta</taxon>
        <taxon>Embryophyta</taxon>
        <taxon>Tracheophyta</taxon>
        <taxon>Spermatophyta</taxon>
        <taxon>Magnoliopsida</taxon>
        <taxon>Liliopsida</taxon>
        <taxon>Poales</taxon>
        <taxon>Poaceae</taxon>
        <taxon>PACMAD clade</taxon>
        <taxon>Arundinoideae</taxon>
        <taxon>Arundineae</taxon>
        <taxon>Arundo</taxon>
    </lineage>
</organism>
<evidence type="ECO:0000256" key="1">
    <source>
        <dbReference type="SAM" id="SignalP"/>
    </source>
</evidence>
<feature type="chain" id="PRO_5002048407" evidence="1">
    <location>
        <begin position="24"/>
        <end position="63"/>
    </location>
</feature>